<proteinExistence type="predicted"/>
<dbReference type="InterPro" id="IPR056681">
    <property type="entry name" value="DUF7779"/>
</dbReference>
<sequence length="818" mass="92738">MAWKRDQKAHEDILRRLRRIKDRVEVELRHFNVASITDGNRASINAQNISIASPITPDNVLSAPKALPATHFSVPFPQNNTYCGREELLIKIHECLRPSATGTQDGLMFFVLCGLGGSGKSQVALQYAYRFRNSFEACFWITCDTNVKITQGFVEIARKLRLDVHGHSQAHHVVRDWLCENGANCLIILDNAESPVALEEYIPPTTKGSLLLTSQDQTWLIQEFITKGQRLGPFSKANGVRLLRTLLQRVDMSVSDEDAGEIVDEMGALPLAVRQVGSYITTTSIDPASFLANYRDMKMRPALNSLGQGLISYPHTLATVWKLSFNRLSPESLHLLSIMSFLDPDRIPKSVFDINILRWAYPDSFQTQDHVLRALGDIGRYSLIVSVPPGQELSVHRLVQQYCLDRLTVSDREKSFDIAIRLLRHVFPRQSPFAEPLSEEWPECEKWVTHVISLGNRLAQLDVQLLSIEQVAELFLDASIYLWERGLLSSGERLVITAKRICENQDTRTFNNNALVSDIDAFQATFLAEQGDLSGALECFKRQAQDRRSNLASIGDRGGCPTMVDEIQLSNAYNNLAGICLSMGRLADAEMWNILSLQIKEYWHAQVKINDHVKLDYLLSLSYSNTANLYGRQRRWKKGAEYYNRSLEASKDSKDLLKRALTFHNYGCMRWEEGKTPVALELFSEAFQLRKGKLGDHFDTANTLHMIACCQSRLDDQSTARYIFKLLSCLFLLNARTDVGNRDCLLEAIRILEGLAHPDKRRIARSKYKLSLVLRYLNDPAEMETHREALEMYQAEQPSHDPSITLDETAFDSLVAHI</sequence>
<evidence type="ECO:0000313" key="3">
    <source>
        <dbReference type="Proteomes" id="UP001220324"/>
    </source>
</evidence>
<dbReference type="EMBL" id="JAQIZZ010000002">
    <property type="protein sequence ID" value="KAJ5552401.1"/>
    <property type="molecule type" value="Genomic_DNA"/>
</dbReference>
<protein>
    <recommendedName>
        <fullName evidence="1">DUF7779 domain-containing protein</fullName>
    </recommendedName>
</protein>
<dbReference type="SUPFAM" id="SSF52540">
    <property type="entry name" value="P-loop containing nucleoside triphosphate hydrolases"/>
    <property type="match status" value="1"/>
</dbReference>
<dbReference type="Gene3D" id="3.40.50.300">
    <property type="entry name" value="P-loop containing nucleotide triphosphate hydrolases"/>
    <property type="match status" value="1"/>
</dbReference>
<dbReference type="Proteomes" id="UP001220324">
    <property type="component" value="Unassembled WGS sequence"/>
</dbReference>
<dbReference type="PANTHER" id="PTHR35205">
    <property type="entry name" value="NB-ARC AND TPR DOMAIN PROTEIN"/>
    <property type="match status" value="1"/>
</dbReference>
<gene>
    <name evidence="2" type="ORF">N7494_001779</name>
</gene>
<dbReference type="InterPro" id="IPR011990">
    <property type="entry name" value="TPR-like_helical_dom_sf"/>
</dbReference>
<dbReference type="InterPro" id="IPR027417">
    <property type="entry name" value="P-loop_NTPase"/>
</dbReference>
<accession>A0AAD6GJK4</accession>
<dbReference type="Gene3D" id="1.25.40.10">
    <property type="entry name" value="Tetratricopeptide repeat domain"/>
    <property type="match status" value="2"/>
</dbReference>
<comment type="caution">
    <text evidence="2">The sequence shown here is derived from an EMBL/GenBank/DDBJ whole genome shotgun (WGS) entry which is preliminary data.</text>
</comment>
<dbReference type="AlphaFoldDB" id="A0AAD6GJK4"/>
<keyword evidence="3" id="KW-1185">Reference proteome</keyword>
<organism evidence="2 3">
    <name type="scientific">Penicillium frequentans</name>
    <dbReference type="NCBI Taxonomy" id="3151616"/>
    <lineage>
        <taxon>Eukaryota</taxon>
        <taxon>Fungi</taxon>
        <taxon>Dikarya</taxon>
        <taxon>Ascomycota</taxon>
        <taxon>Pezizomycotina</taxon>
        <taxon>Eurotiomycetes</taxon>
        <taxon>Eurotiomycetidae</taxon>
        <taxon>Eurotiales</taxon>
        <taxon>Aspergillaceae</taxon>
        <taxon>Penicillium</taxon>
    </lineage>
</organism>
<feature type="domain" description="DUF7779" evidence="1">
    <location>
        <begin position="324"/>
        <end position="410"/>
    </location>
</feature>
<evidence type="ECO:0000313" key="2">
    <source>
        <dbReference type="EMBL" id="KAJ5552401.1"/>
    </source>
</evidence>
<dbReference type="Pfam" id="PF25000">
    <property type="entry name" value="DUF7779"/>
    <property type="match status" value="1"/>
</dbReference>
<dbReference type="PANTHER" id="PTHR35205:SF1">
    <property type="entry name" value="ZU5 DOMAIN-CONTAINING PROTEIN"/>
    <property type="match status" value="1"/>
</dbReference>
<dbReference type="SUPFAM" id="SSF48452">
    <property type="entry name" value="TPR-like"/>
    <property type="match status" value="1"/>
</dbReference>
<name>A0AAD6GJK4_9EURO</name>
<reference evidence="2 3" key="1">
    <citation type="journal article" date="2023" name="IMA Fungus">
        <title>Comparative genomic study of the Penicillium genus elucidates a diverse pangenome and 15 lateral gene transfer events.</title>
        <authorList>
            <person name="Petersen C."/>
            <person name="Sorensen T."/>
            <person name="Nielsen M.R."/>
            <person name="Sondergaard T.E."/>
            <person name="Sorensen J.L."/>
            <person name="Fitzpatrick D.A."/>
            <person name="Frisvad J.C."/>
            <person name="Nielsen K.L."/>
        </authorList>
    </citation>
    <scope>NUCLEOTIDE SEQUENCE [LARGE SCALE GENOMIC DNA]</scope>
    <source>
        <strain evidence="2 3">IBT 35679</strain>
    </source>
</reference>
<evidence type="ECO:0000259" key="1">
    <source>
        <dbReference type="Pfam" id="PF25000"/>
    </source>
</evidence>